<accession>A0A674CCZ4</accession>
<reference evidence="1" key="1">
    <citation type="submission" date="2025-08" db="UniProtKB">
        <authorList>
            <consortium name="Ensembl"/>
        </authorList>
    </citation>
    <scope>IDENTIFICATION</scope>
</reference>
<dbReference type="AlphaFoldDB" id="A0A674CCZ4"/>
<evidence type="ECO:0000313" key="2">
    <source>
        <dbReference type="Proteomes" id="UP000472277"/>
    </source>
</evidence>
<dbReference type="Ensembl" id="ENSSTUT00000086710.1">
    <property type="protein sequence ID" value="ENSSTUP00000081477.1"/>
    <property type="gene ID" value="ENSSTUG00000035907.1"/>
</dbReference>
<keyword evidence="2" id="KW-1185">Reference proteome</keyword>
<dbReference type="Proteomes" id="UP000472277">
    <property type="component" value="Chromosome 12"/>
</dbReference>
<organism evidence="1 2">
    <name type="scientific">Salmo trutta</name>
    <name type="common">Brown trout</name>
    <dbReference type="NCBI Taxonomy" id="8032"/>
    <lineage>
        <taxon>Eukaryota</taxon>
        <taxon>Metazoa</taxon>
        <taxon>Chordata</taxon>
        <taxon>Craniata</taxon>
        <taxon>Vertebrata</taxon>
        <taxon>Euteleostomi</taxon>
        <taxon>Actinopterygii</taxon>
        <taxon>Neopterygii</taxon>
        <taxon>Teleostei</taxon>
        <taxon>Protacanthopterygii</taxon>
        <taxon>Salmoniformes</taxon>
        <taxon>Salmonidae</taxon>
        <taxon>Salmoninae</taxon>
        <taxon>Salmo</taxon>
    </lineage>
</organism>
<dbReference type="InParanoid" id="A0A674CCZ4"/>
<evidence type="ECO:0000313" key="1">
    <source>
        <dbReference type="Ensembl" id="ENSSTUP00000081477.1"/>
    </source>
</evidence>
<reference evidence="1" key="2">
    <citation type="submission" date="2025-09" db="UniProtKB">
        <authorList>
            <consortium name="Ensembl"/>
        </authorList>
    </citation>
    <scope>IDENTIFICATION</scope>
</reference>
<protein>
    <submittedName>
        <fullName evidence="1">Uncharacterized protein</fullName>
    </submittedName>
</protein>
<sequence>IRRKVHPIVIDNTNLHKWEMWPYVRMVRTTSSLCVYVWCSKIHMEKLERMREDYEPVKKIWDVLFDYESRGRWMPTSERLRNHW</sequence>
<dbReference type="Gene3D" id="3.40.50.300">
    <property type="entry name" value="P-loop containing nucleotide triphosphate hydrolases"/>
    <property type="match status" value="1"/>
</dbReference>
<dbReference type="InterPro" id="IPR027417">
    <property type="entry name" value="P-loop_NTPase"/>
</dbReference>
<name>A0A674CCZ4_SALTR</name>
<proteinExistence type="predicted"/>
<dbReference type="GeneTree" id="ENSGT01060000252775"/>